<dbReference type="AlphaFoldDB" id="A0A9D1JMX9"/>
<evidence type="ECO:0000313" key="1">
    <source>
        <dbReference type="EMBL" id="HIS35944.1"/>
    </source>
</evidence>
<comment type="caution">
    <text evidence="1">The sequence shown here is derived from an EMBL/GenBank/DDBJ whole genome shotgun (WGS) entry which is preliminary data.</text>
</comment>
<accession>A0A9D1JMX9</accession>
<name>A0A9D1JMX9_9BACT</name>
<reference evidence="1" key="1">
    <citation type="submission" date="2020-10" db="EMBL/GenBank/DDBJ databases">
        <authorList>
            <person name="Gilroy R."/>
        </authorList>
    </citation>
    <scope>NUCLEOTIDE SEQUENCE</scope>
    <source>
        <strain evidence="1">6276</strain>
    </source>
</reference>
<protein>
    <submittedName>
        <fullName evidence="1">Uncharacterized protein</fullName>
    </submittedName>
</protein>
<proteinExistence type="predicted"/>
<dbReference type="EMBL" id="DVIU01000101">
    <property type="protein sequence ID" value="HIS35944.1"/>
    <property type="molecule type" value="Genomic_DNA"/>
</dbReference>
<sequence>MNYFELINKCLVELNYKQVYSFTELTKNEHLKIKNIINILNNEICNSEKWNFLLRKTELQIPENTSDIVNPIHGKIASLLIDGKRYNYIDDFEKFFINSQPANTYTTFNDKILLPVFDKPQKAEILYYTSNFAKSEEGAEKELLESENDYSVIPEVFAEPVLVYGTCMRLKGNPQHIRFSYWLSMYKDALANLRSKLAVDAEYTPDIKMHRN</sequence>
<gene>
    <name evidence="1" type="ORF">IAC10_04860</name>
</gene>
<dbReference type="Proteomes" id="UP000823928">
    <property type="component" value="Unassembled WGS sequence"/>
</dbReference>
<evidence type="ECO:0000313" key="2">
    <source>
        <dbReference type="Proteomes" id="UP000823928"/>
    </source>
</evidence>
<organism evidence="1 2">
    <name type="scientific">Candidatus Scatousia excrementigallinarum</name>
    <dbReference type="NCBI Taxonomy" id="2840935"/>
    <lineage>
        <taxon>Bacteria</taxon>
        <taxon>Candidatus Scatousia</taxon>
    </lineage>
</organism>
<reference evidence="1" key="2">
    <citation type="journal article" date="2021" name="PeerJ">
        <title>Extensive microbial diversity within the chicken gut microbiome revealed by metagenomics and culture.</title>
        <authorList>
            <person name="Gilroy R."/>
            <person name="Ravi A."/>
            <person name="Getino M."/>
            <person name="Pursley I."/>
            <person name="Horton D.L."/>
            <person name="Alikhan N.F."/>
            <person name="Baker D."/>
            <person name="Gharbi K."/>
            <person name="Hall N."/>
            <person name="Watson M."/>
            <person name="Adriaenssens E.M."/>
            <person name="Foster-Nyarko E."/>
            <person name="Jarju S."/>
            <person name="Secka A."/>
            <person name="Antonio M."/>
            <person name="Oren A."/>
            <person name="Chaudhuri R.R."/>
            <person name="La Ragione R."/>
            <person name="Hildebrand F."/>
            <person name="Pallen M.J."/>
        </authorList>
    </citation>
    <scope>NUCLEOTIDE SEQUENCE</scope>
    <source>
        <strain evidence="1">6276</strain>
    </source>
</reference>